<accession>A0ABS5HJR2</accession>
<evidence type="ECO:0000313" key="2">
    <source>
        <dbReference type="EMBL" id="MBR8464478.1"/>
    </source>
</evidence>
<keyword evidence="1" id="KW-0812">Transmembrane</keyword>
<comment type="caution">
    <text evidence="2">The sequence shown here is derived from an EMBL/GenBank/DDBJ whole genome shotgun (WGS) entry which is preliminary data.</text>
</comment>
<protein>
    <submittedName>
        <fullName evidence="2">Dihydroneopterin aldolase</fullName>
    </submittedName>
</protein>
<organism evidence="2 3">
    <name type="scientific">Campylobacter anatolicus</name>
    <dbReference type="NCBI Taxonomy" id="2829105"/>
    <lineage>
        <taxon>Bacteria</taxon>
        <taxon>Pseudomonadati</taxon>
        <taxon>Campylobacterota</taxon>
        <taxon>Epsilonproteobacteria</taxon>
        <taxon>Campylobacterales</taxon>
        <taxon>Campylobacteraceae</taxon>
        <taxon>Campylobacter</taxon>
    </lineage>
</organism>
<proteinExistence type="predicted"/>
<dbReference type="EMBL" id="JAGSSW010000008">
    <property type="protein sequence ID" value="MBR8464478.1"/>
    <property type="molecule type" value="Genomic_DNA"/>
</dbReference>
<sequence>MEFLQLLLVLIAIIVIIVKPEKERLAFTLVVVAWIFMICLYIGHKSTNLLTNMNL</sequence>
<feature type="transmembrane region" description="Helical" evidence="1">
    <location>
        <begin position="25"/>
        <end position="43"/>
    </location>
</feature>
<dbReference type="Proteomes" id="UP000682951">
    <property type="component" value="Unassembled WGS sequence"/>
</dbReference>
<keyword evidence="3" id="KW-1185">Reference proteome</keyword>
<keyword evidence="1" id="KW-1133">Transmembrane helix</keyword>
<dbReference type="RefSeq" id="WP_212139665.1">
    <property type="nucleotide sequence ID" value="NZ_JAGSSW010000008.1"/>
</dbReference>
<evidence type="ECO:0000256" key="1">
    <source>
        <dbReference type="SAM" id="Phobius"/>
    </source>
</evidence>
<name>A0ABS5HJR2_9BACT</name>
<gene>
    <name evidence="2" type="ORF">KDD93_07870</name>
</gene>
<evidence type="ECO:0000313" key="3">
    <source>
        <dbReference type="Proteomes" id="UP000682951"/>
    </source>
</evidence>
<reference evidence="2 3" key="1">
    <citation type="submission" date="2021-04" db="EMBL/GenBank/DDBJ databases">
        <title>Molecular and phenotypic characterization and identification of bacterial isolates recovered from the Anatolian ground squirrels (Spermophilus xanthoprymnus) and which have the potential to form a new species in the Campylobacter genus.</title>
        <authorList>
            <person name="Aydin F."/>
            <person name="Abay S."/>
            <person name="Kayman T."/>
            <person name="Karakaya E."/>
            <person name="Mustak H.K."/>
            <person name="Mustak I.B."/>
            <person name="Bilgin N."/>
            <person name="Duzler A."/>
            <person name="Sahin O."/>
            <person name="Guran O."/>
            <person name="Saticioglu I.B."/>
        </authorList>
    </citation>
    <scope>NUCLEOTIDE SEQUENCE [LARGE SCALE GENOMIC DNA]</scope>
    <source>
        <strain evidence="3">faydin-G24</strain>
    </source>
</reference>
<keyword evidence="1" id="KW-0472">Membrane</keyword>